<keyword evidence="2" id="KW-0732">Signal</keyword>
<sequence>MNWKRTAGALLAGGWLAVGAGCAHAPPRLTPDVEAKLAATPGGYLSGSVVGWEQVAVLNRSDFIWGLAFSPVGGRVGYTRLGAKQYFLSIWSLGSPPKLLADPVINTYEFDVEGVAFSPDGSLVATAGKDGVVRLFDAATGAPRGERRTEEPLGTVAFHPNGKWLVVGSLKGLLTVLSAPGLEYASEERGHSALVSAVAFAPDGTLYSGSWDKHVRAWHTGLETVRPGVARVHFERRDGSAVLNGTVGGKAPVSLVLDARVPAIVLTSAAASAAGIDAASLKETLNLPGALGTTAARLARNQSLRFKSLVLEGVDVAVCDSCVPKGSQGVLGSPFTDKVEVTFDEVTQEAILKLKSGAPEGARGVETLVLTQRSDFTFPAHVSDVTVDASGQRLGVGLSEQLPERNRDVYEREKKKVQEPQGPNNTGALVDAHSGQVLHKWPLHHGVVSSAAISPDGHSLASGGWDKRVYLFTEGSEAPRGEHEFGWSVRRVRFSPDGHYVGVAAWTPQVASASGDSDPAAVLLDVRYTQPTVVTPAEGAATAR</sequence>
<dbReference type="PROSITE" id="PS51257">
    <property type="entry name" value="PROKAR_LIPOPROTEIN"/>
    <property type="match status" value="1"/>
</dbReference>
<dbReference type="SUPFAM" id="SSF50998">
    <property type="entry name" value="Quinoprotein alcohol dehydrogenase-like"/>
    <property type="match status" value="1"/>
</dbReference>
<dbReference type="GO" id="GO:0006508">
    <property type="term" value="P:proteolysis"/>
    <property type="evidence" value="ECO:0007669"/>
    <property type="project" value="UniProtKB-KW"/>
</dbReference>
<reference evidence="3 4" key="1">
    <citation type="submission" date="2021-02" db="EMBL/GenBank/DDBJ databases">
        <title>De Novo genome assembly of isolated myxobacteria.</title>
        <authorList>
            <person name="Stevens D.C."/>
        </authorList>
    </citation>
    <scope>NUCLEOTIDE SEQUENCE [LARGE SCALE GENOMIC DNA]</scope>
    <source>
        <strain evidence="4">SCPEA02</strain>
    </source>
</reference>
<dbReference type="InterPro" id="IPR001680">
    <property type="entry name" value="WD40_rpt"/>
</dbReference>
<dbReference type="Pfam" id="PF00400">
    <property type="entry name" value="WD40"/>
    <property type="match status" value="4"/>
</dbReference>
<dbReference type="RefSeq" id="WP_206722141.1">
    <property type="nucleotide sequence ID" value="NZ_CP071090.1"/>
</dbReference>
<feature type="repeat" description="WD" evidence="1">
    <location>
        <begin position="188"/>
        <end position="218"/>
    </location>
</feature>
<name>A0ABX7NNX3_9BACT</name>
<dbReference type="PROSITE" id="PS50082">
    <property type="entry name" value="WD_REPEATS_2"/>
    <property type="match status" value="2"/>
</dbReference>
<evidence type="ECO:0000313" key="4">
    <source>
        <dbReference type="Proteomes" id="UP000662747"/>
    </source>
</evidence>
<organism evidence="3 4">
    <name type="scientific">Pyxidicoccus parkwayensis</name>
    <dbReference type="NCBI Taxonomy" id="2813578"/>
    <lineage>
        <taxon>Bacteria</taxon>
        <taxon>Pseudomonadati</taxon>
        <taxon>Myxococcota</taxon>
        <taxon>Myxococcia</taxon>
        <taxon>Myxococcales</taxon>
        <taxon>Cystobacterineae</taxon>
        <taxon>Myxococcaceae</taxon>
        <taxon>Pyxidicoccus</taxon>
    </lineage>
</organism>
<protein>
    <submittedName>
        <fullName evidence="3">Aspartyl protease family protein</fullName>
    </submittedName>
</protein>
<dbReference type="EMBL" id="CP071090">
    <property type="protein sequence ID" value="QSQ20561.1"/>
    <property type="molecule type" value="Genomic_DNA"/>
</dbReference>
<accession>A0ABX7NNX3</accession>
<keyword evidence="4" id="KW-1185">Reference proteome</keyword>
<feature type="signal peptide" evidence="2">
    <location>
        <begin position="1"/>
        <end position="25"/>
    </location>
</feature>
<dbReference type="Pfam" id="PF13650">
    <property type="entry name" value="Asp_protease_2"/>
    <property type="match status" value="1"/>
</dbReference>
<dbReference type="Proteomes" id="UP000662747">
    <property type="component" value="Chromosome"/>
</dbReference>
<dbReference type="InterPro" id="IPR011047">
    <property type="entry name" value="Quinoprotein_ADH-like_sf"/>
</dbReference>
<dbReference type="Gene3D" id="2.130.10.10">
    <property type="entry name" value="YVTN repeat-like/Quinoprotein amine dehydrogenase"/>
    <property type="match status" value="2"/>
</dbReference>
<dbReference type="InterPro" id="IPR015943">
    <property type="entry name" value="WD40/YVTN_repeat-like_dom_sf"/>
</dbReference>
<evidence type="ECO:0000313" key="3">
    <source>
        <dbReference type="EMBL" id="QSQ20561.1"/>
    </source>
</evidence>
<feature type="chain" id="PRO_5045147897" evidence="2">
    <location>
        <begin position="26"/>
        <end position="544"/>
    </location>
</feature>
<dbReference type="GO" id="GO:0008233">
    <property type="term" value="F:peptidase activity"/>
    <property type="evidence" value="ECO:0007669"/>
    <property type="project" value="UniProtKB-KW"/>
</dbReference>
<dbReference type="PANTHER" id="PTHR19879:SF9">
    <property type="entry name" value="TRANSCRIPTION INITIATION FACTOR TFIID SUBUNIT 5"/>
    <property type="match status" value="1"/>
</dbReference>
<keyword evidence="3" id="KW-0378">Hydrolase</keyword>
<dbReference type="InterPro" id="IPR021109">
    <property type="entry name" value="Peptidase_aspartic_dom_sf"/>
</dbReference>
<gene>
    <name evidence="3" type="ORF">JY651_35770</name>
</gene>
<evidence type="ECO:0000256" key="1">
    <source>
        <dbReference type="PROSITE-ProRule" id="PRU00221"/>
    </source>
</evidence>
<dbReference type="SMART" id="SM00320">
    <property type="entry name" value="WD40"/>
    <property type="match status" value="4"/>
</dbReference>
<keyword evidence="1" id="KW-0853">WD repeat</keyword>
<dbReference type="PROSITE" id="PS50294">
    <property type="entry name" value="WD_REPEATS_REGION"/>
    <property type="match status" value="2"/>
</dbReference>
<feature type="repeat" description="WD" evidence="1">
    <location>
        <begin position="105"/>
        <end position="146"/>
    </location>
</feature>
<dbReference type="PANTHER" id="PTHR19879">
    <property type="entry name" value="TRANSCRIPTION INITIATION FACTOR TFIID"/>
    <property type="match status" value="1"/>
</dbReference>
<keyword evidence="3" id="KW-0645">Protease</keyword>
<dbReference type="Gene3D" id="2.40.70.10">
    <property type="entry name" value="Acid Proteases"/>
    <property type="match status" value="1"/>
</dbReference>
<proteinExistence type="predicted"/>
<evidence type="ECO:0000256" key="2">
    <source>
        <dbReference type="SAM" id="SignalP"/>
    </source>
</evidence>